<sequence>MVQRCCVPFCKKKSKRGSIAFHEFPADLKLCQEWIKAIHHEGFTLHIDSQRVCSDHFKQTDYIEGKKRRFLIKGSVPSIFPKCSGNLPPNQASTSVHQTIQEQKDSSSSLQCCPLPTINTGENQCANLHSASHQPLWASLLGDCGLPAKAWNSQASTKQTVPSLPAQPLGSSTLGECGLPTEADSQDQILPSSVDEPLGSSPLGEHVLPAKAWDSQASTNKTEPSSTARPLGSSLLGEHDLPAKAWDSQASTEQTVLSLTAHPLGLSPLDERGLPAKACSSQAATKQTLPSLAAEPLGDGATLLGETSCPLKVTENIWFGCCSCTYVTSDQRAILLWILVSK</sequence>
<keyword evidence="4 12" id="KW-0863">Zinc-finger</keyword>
<feature type="region of interest" description="Disordered" evidence="13">
    <location>
        <begin position="157"/>
        <end position="184"/>
    </location>
</feature>
<evidence type="ECO:0000256" key="10">
    <source>
        <dbReference type="ARBA" id="ARBA00023242"/>
    </source>
</evidence>
<dbReference type="SMART" id="SM00980">
    <property type="entry name" value="THAP"/>
    <property type="match status" value="1"/>
</dbReference>
<keyword evidence="9" id="KW-0804">Transcription</keyword>
<keyword evidence="11" id="KW-0131">Cell cycle</keyword>
<feature type="region of interest" description="Disordered" evidence="13">
    <location>
        <begin position="215"/>
        <end position="236"/>
    </location>
</feature>
<dbReference type="InterPro" id="IPR026516">
    <property type="entry name" value="THAP1/10"/>
</dbReference>
<dbReference type="GO" id="GO:0008270">
    <property type="term" value="F:zinc ion binding"/>
    <property type="evidence" value="ECO:0007669"/>
    <property type="project" value="UniProtKB-KW"/>
</dbReference>
<keyword evidence="7" id="KW-0175">Coiled coil</keyword>
<evidence type="ECO:0000256" key="7">
    <source>
        <dbReference type="ARBA" id="ARBA00023054"/>
    </source>
</evidence>
<dbReference type="PANTHER" id="PTHR46600:SF1">
    <property type="entry name" value="THAP DOMAIN-CONTAINING PROTEIN 1"/>
    <property type="match status" value="1"/>
</dbReference>
<evidence type="ECO:0000256" key="12">
    <source>
        <dbReference type="PROSITE-ProRule" id="PRU00309"/>
    </source>
</evidence>
<keyword evidence="8 12" id="KW-0238">DNA-binding</keyword>
<dbReference type="InterPro" id="IPR006612">
    <property type="entry name" value="THAP_Znf"/>
</dbReference>
<dbReference type="SUPFAM" id="SSF57716">
    <property type="entry name" value="Glucocorticoid receptor-like (DNA-binding domain)"/>
    <property type="match status" value="1"/>
</dbReference>
<comment type="similarity">
    <text evidence="2">Belongs to the THAP1 family.</text>
</comment>
<keyword evidence="5" id="KW-0862">Zinc</keyword>
<evidence type="ECO:0000256" key="9">
    <source>
        <dbReference type="ARBA" id="ARBA00023163"/>
    </source>
</evidence>
<keyword evidence="3" id="KW-0479">Metal-binding</keyword>
<dbReference type="Gene3D" id="6.20.210.20">
    <property type="entry name" value="THAP domain"/>
    <property type="match status" value="1"/>
</dbReference>
<dbReference type="GO" id="GO:0005654">
    <property type="term" value="C:nucleoplasm"/>
    <property type="evidence" value="ECO:0007669"/>
    <property type="project" value="UniProtKB-SubCell"/>
</dbReference>
<evidence type="ECO:0000313" key="15">
    <source>
        <dbReference type="EMBL" id="JAR89004.1"/>
    </source>
</evidence>
<reference evidence="15" key="1">
    <citation type="journal article" date="2018" name="PLoS Negl. Trop. Dis.">
        <title>Sialome diversity of ticks revealed by RNAseq of single tick salivary glands.</title>
        <authorList>
            <person name="Perner J."/>
            <person name="Kropackova S."/>
            <person name="Kopacek P."/>
            <person name="Ribeiro J.M."/>
        </authorList>
    </citation>
    <scope>NUCLEOTIDE SEQUENCE</scope>
    <source>
        <strain evidence="15">Siblings of single egg batch collected in Ceske Budejovice</strain>
        <tissue evidence="15">Salivary glands</tissue>
    </source>
</reference>
<organism evidence="15">
    <name type="scientific">Ixodes ricinus</name>
    <name type="common">Common tick</name>
    <name type="synonym">Acarus ricinus</name>
    <dbReference type="NCBI Taxonomy" id="34613"/>
    <lineage>
        <taxon>Eukaryota</taxon>
        <taxon>Metazoa</taxon>
        <taxon>Ecdysozoa</taxon>
        <taxon>Arthropoda</taxon>
        <taxon>Chelicerata</taxon>
        <taxon>Arachnida</taxon>
        <taxon>Acari</taxon>
        <taxon>Parasitiformes</taxon>
        <taxon>Ixodida</taxon>
        <taxon>Ixodoidea</taxon>
        <taxon>Ixodidae</taxon>
        <taxon>Ixodinae</taxon>
        <taxon>Ixodes</taxon>
    </lineage>
</organism>
<comment type="subcellular location">
    <subcellularLocation>
        <location evidence="1">Nucleus</location>
        <location evidence="1">Nucleoplasm</location>
    </subcellularLocation>
</comment>
<dbReference type="PROSITE" id="PS50950">
    <property type="entry name" value="ZF_THAP"/>
    <property type="match status" value="1"/>
</dbReference>
<evidence type="ECO:0000256" key="2">
    <source>
        <dbReference type="ARBA" id="ARBA00006177"/>
    </source>
</evidence>
<evidence type="ECO:0000259" key="14">
    <source>
        <dbReference type="PROSITE" id="PS50950"/>
    </source>
</evidence>
<evidence type="ECO:0000256" key="11">
    <source>
        <dbReference type="ARBA" id="ARBA00023306"/>
    </source>
</evidence>
<dbReference type="EMBL" id="GEGO01006400">
    <property type="protein sequence ID" value="JAR89004.1"/>
    <property type="molecule type" value="Transcribed_RNA"/>
</dbReference>
<evidence type="ECO:0000256" key="8">
    <source>
        <dbReference type="ARBA" id="ARBA00023125"/>
    </source>
</evidence>
<evidence type="ECO:0000256" key="1">
    <source>
        <dbReference type="ARBA" id="ARBA00004642"/>
    </source>
</evidence>
<name>A0A147BE19_IXORI</name>
<feature type="compositionally biased region" description="Polar residues" evidence="13">
    <location>
        <begin position="215"/>
        <end position="228"/>
    </location>
</feature>
<evidence type="ECO:0000256" key="3">
    <source>
        <dbReference type="ARBA" id="ARBA00022723"/>
    </source>
</evidence>
<dbReference type="InterPro" id="IPR038441">
    <property type="entry name" value="THAP_Znf_sf"/>
</dbReference>
<dbReference type="PANTHER" id="PTHR46600">
    <property type="entry name" value="THAP DOMAIN-CONTAINING"/>
    <property type="match status" value="1"/>
</dbReference>
<evidence type="ECO:0000256" key="4">
    <source>
        <dbReference type="ARBA" id="ARBA00022771"/>
    </source>
</evidence>
<evidence type="ECO:0000256" key="6">
    <source>
        <dbReference type="ARBA" id="ARBA00023015"/>
    </source>
</evidence>
<keyword evidence="10" id="KW-0539">Nucleus</keyword>
<feature type="domain" description="THAP-type" evidence="14">
    <location>
        <begin position="1"/>
        <end position="80"/>
    </location>
</feature>
<dbReference type="SMART" id="SM00692">
    <property type="entry name" value="DM3"/>
    <property type="match status" value="1"/>
</dbReference>
<protein>
    <recommendedName>
        <fullName evidence="14">THAP-type domain-containing protein</fullName>
    </recommendedName>
</protein>
<evidence type="ECO:0000256" key="5">
    <source>
        <dbReference type="ARBA" id="ARBA00022833"/>
    </source>
</evidence>
<evidence type="ECO:0000256" key="13">
    <source>
        <dbReference type="SAM" id="MobiDB-lite"/>
    </source>
</evidence>
<accession>A0A147BE19</accession>
<keyword evidence="6" id="KW-0805">Transcription regulation</keyword>
<dbReference type="GO" id="GO:0043565">
    <property type="term" value="F:sequence-specific DNA binding"/>
    <property type="evidence" value="ECO:0007669"/>
    <property type="project" value="InterPro"/>
</dbReference>
<dbReference type="AlphaFoldDB" id="A0A147BE19"/>
<dbReference type="Pfam" id="PF05485">
    <property type="entry name" value="THAP"/>
    <property type="match status" value="1"/>
</dbReference>
<proteinExistence type="inferred from homology"/>